<protein>
    <submittedName>
        <fullName evidence="4">Transcriptional regulator, TetR family</fullName>
    </submittedName>
</protein>
<evidence type="ECO:0000313" key="5">
    <source>
        <dbReference type="Proteomes" id="UP000004893"/>
    </source>
</evidence>
<name>C0C2Q4_9FIRM</name>
<gene>
    <name evidence="4" type="ORF">CLOHYLEM_06360</name>
</gene>
<dbReference type="STRING" id="553973.CLOHYLEM_06360"/>
<keyword evidence="1 2" id="KW-0238">DNA-binding</keyword>
<dbReference type="PROSITE" id="PS50977">
    <property type="entry name" value="HTH_TETR_2"/>
    <property type="match status" value="1"/>
</dbReference>
<dbReference type="InterPro" id="IPR050109">
    <property type="entry name" value="HTH-type_TetR-like_transc_reg"/>
</dbReference>
<dbReference type="eggNOG" id="COG1309">
    <property type="taxonomic scope" value="Bacteria"/>
</dbReference>
<proteinExistence type="predicted"/>
<comment type="caution">
    <text evidence="4">The sequence shown here is derived from an EMBL/GenBank/DDBJ whole genome shotgun (WGS) entry which is preliminary data.</text>
</comment>
<evidence type="ECO:0000256" key="1">
    <source>
        <dbReference type="ARBA" id="ARBA00023125"/>
    </source>
</evidence>
<accession>C0C2Q4</accession>
<sequence>MHEKRKGVVYRLDETQNKIITAAMTLIMERGYTATTTKDIAAEAGVNECTIFRRFKGKKEIVLSAMELPEWNPCLSEEDFSYSGDVVRDLISFSEVYMSKVTPRMVKVSIGLRTPELYPYTSDSILEVPRVFKKVLTAYFDKMIRGGKIRDGDRESLAMMFLSLNFGFVFLSASFGEKLTHIEKEKYICNSVGIFAEGILKK</sequence>
<dbReference type="GO" id="GO:0000976">
    <property type="term" value="F:transcription cis-regulatory region binding"/>
    <property type="evidence" value="ECO:0007669"/>
    <property type="project" value="TreeGrafter"/>
</dbReference>
<keyword evidence="5" id="KW-1185">Reference proteome</keyword>
<dbReference type="Pfam" id="PF00440">
    <property type="entry name" value="TetR_N"/>
    <property type="match status" value="1"/>
</dbReference>
<dbReference type="HOGENOM" id="CLU_069356_27_3_9"/>
<dbReference type="PANTHER" id="PTHR30055">
    <property type="entry name" value="HTH-TYPE TRANSCRIPTIONAL REGULATOR RUTR"/>
    <property type="match status" value="1"/>
</dbReference>
<dbReference type="InterPro" id="IPR001647">
    <property type="entry name" value="HTH_TetR"/>
</dbReference>
<evidence type="ECO:0000256" key="2">
    <source>
        <dbReference type="PROSITE-ProRule" id="PRU00335"/>
    </source>
</evidence>
<organism evidence="4 5">
    <name type="scientific">[Clostridium] hylemonae DSM 15053</name>
    <dbReference type="NCBI Taxonomy" id="553973"/>
    <lineage>
        <taxon>Bacteria</taxon>
        <taxon>Bacillati</taxon>
        <taxon>Bacillota</taxon>
        <taxon>Clostridia</taxon>
        <taxon>Lachnospirales</taxon>
        <taxon>Lachnospiraceae</taxon>
    </lineage>
</organism>
<dbReference type="GO" id="GO:0003700">
    <property type="term" value="F:DNA-binding transcription factor activity"/>
    <property type="evidence" value="ECO:0007669"/>
    <property type="project" value="TreeGrafter"/>
</dbReference>
<dbReference type="InterPro" id="IPR009057">
    <property type="entry name" value="Homeodomain-like_sf"/>
</dbReference>
<feature type="DNA-binding region" description="H-T-H motif" evidence="2">
    <location>
        <begin position="36"/>
        <end position="55"/>
    </location>
</feature>
<feature type="domain" description="HTH tetR-type" evidence="3">
    <location>
        <begin position="13"/>
        <end position="73"/>
    </location>
</feature>
<evidence type="ECO:0000259" key="3">
    <source>
        <dbReference type="PROSITE" id="PS50977"/>
    </source>
</evidence>
<dbReference type="Gene3D" id="1.10.357.10">
    <property type="entry name" value="Tetracycline Repressor, domain 2"/>
    <property type="match status" value="1"/>
</dbReference>
<dbReference type="AlphaFoldDB" id="C0C2Q4"/>
<dbReference type="PANTHER" id="PTHR30055:SF226">
    <property type="entry name" value="HTH-TYPE TRANSCRIPTIONAL REGULATOR PKSA"/>
    <property type="match status" value="1"/>
</dbReference>
<reference evidence="4" key="1">
    <citation type="submission" date="2009-02" db="EMBL/GenBank/DDBJ databases">
        <authorList>
            <person name="Fulton L."/>
            <person name="Clifton S."/>
            <person name="Fulton B."/>
            <person name="Xu J."/>
            <person name="Minx P."/>
            <person name="Pepin K.H."/>
            <person name="Johnson M."/>
            <person name="Bhonagiri V."/>
            <person name="Nash W.E."/>
            <person name="Mardis E.R."/>
            <person name="Wilson R.K."/>
        </authorList>
    </citation>
    <scope>NUCLEOTIDE SEQUENCE [LARGE SCALE GENOMIC DNA]</scope>
    <source>
        <strain evidence="4">DSM 15053</strain>
    </source>
</reference>
<dbReference type="PRINTS" id="PR00455">
    <property type="entry name" value="HTHTETR"/>
</dbReference>
<dbReference type="Proteomes" id="UP000004893">
    <property type="component" value="Unassembled WGS sequence"/>
</dbReference>
<evidence type="ECO:0000313" key="4">
    <source>
        <dbReference type="EMBL" id="EEG73678.1"/>
    </source>
</evidence>
<dbReference type="EMBL" id="ABYI02000023">
    <property type="protein sequence ID" value="EEG73678.1"/>
    <property type="molecule type" value="Genomic_DNA"/>
</dbReference>
<dbReference type="SUPFAM" id="SSF46689">
    <property type="entry name" value="Homeodomain-like"/>
    <property type="match status" value="1"/>
</dbReference>
<reference evidence="4" key="2">
    <citation type="submission" date="2013-06" db="EMBL/GenBank/DDBJ databases">
        <title>Draft genome sequence of Clostridium hylemonae (DSM 15053).</title>
        <authorList>
            <person name="Sudarsanam P."/>
            <person name="Ley R."/>
            <person name="Guruge J."/>
            <person name="Turnbaugh P.J."/>
            <person name="Mahowald M."/>
            <person name="Liep D."/>
            <person name="Gordon J."/>
        </authorList>
    </citation>
    <scope>NUCLEOTIDE SEQUENCE</scope>
    <source>
        <strain evidence="4">DSM 15053</strain>
    </source>
</reference>